<name>A0A4R3TG58_9FIRM</name>
<dbReference type="AlphaFoldDB" id="A0A4R3TG58"/>
<evidence type="ECO:0000313" key="1">
    <source>
        <dbReference type="EMBL" id="TCU60570.1"/>
    </source>
</evidence>
<organism evidence="1 2">
    <name type="scientific">Longicatena caecimuris</name>
    <dbReference type="NCBI Taxonomy" id="1796635"/>
    <lineage>
        <taxon>Bacteria</taxon>
        <taxon>Bacillati</taxon>
        <taxon>Bacillota</taxon>
        <taxon>Erysipelotrichia</taxon>
        <taxon>Erysipelotrichales</taxon>
        <taxon>Erysipelotrichaceae</taxon>
        <taxon>Longicatena</taxon>
    </lineage>
</organism>
<evidence type="ECO:0000313" key="2">
    <source>
        <dbReference type="Proteomes" id="UP000295773"/>
    </source>
</evidence>
<proteinExistence type="predicted"/>
<comment type="caution">
    <text evidence="1">The sequence shown here is derived from an EMBL/GenBank/DDBJ whole genome shotgun (WGS) entry which is preliminary data.</text>
</comment>
<accession>A0A4R3TG58</accession>
<sequence>MFQNGPLTIKLTCSASFFVKNESAIRKRHPLKGMDKNLISYTEAGGMHMKKIICLWLCLFVLCACTKPGSFEDGNIDMEKVIEEINEEIADGHWKMGLLQDEALSLQEVEKQYHMDMTQIKDCRVQQALIPAQLSEVALFLAKPQADTMLKKAIQEHKEDLKQRYAGILMDGNTLIDSALQGRIGQYYYFVLGEDAKKVVHYMQEIK</sequence>
<reference evidence="1 2" key="1">
    <citation type="submission" date="2019-03" db="EMBL/GenBank/DDBJ databases">
        <title>Genomic Encyclopedia of Type Strains, Phase IV (KMG-IV): sequencing the most valuable type-strain genomes for metagenomic binning, comparative biology and taxonomic classification.</title>
        <authorList>
            <person name="Goeker M."/>
        </authorList>
    </citation>
    <scope>NUCLEOTIDE SEQUENCE [LARGE SCALE GENOMIC DNA]</scope>
    <source>
        <strain evidence="1 2">DSM 29481</strain>
    </source>
</reference>
<keyword evidence="2" id="KW-1185">Reference proteome</keyword>
<dbReference type="Proteomes" id="UP000295773">
    <property type="component" value="Unassembled WGS sequence"/>
</dbReference>
<protein>
    <submittedName>
        <fullName evidence="1">Uncharacterized protein DUF4358</fullName>
    </submittedName>
</protein>
<dbReference type="EMBL" id="SMBP01000006">
    <property type="protein sequence ID" value="TCU60570.1"/>
    <property type="molecule type" value="Genomic_DNA"/>
</dbReference>
<gene>
    <name evidence="1" type="ORF">EDD61_10679</name>
</gene>